<comment type="caution">
    <text evidence="5">The sequence shown here is derived from an EMBL/GenBank/DDBJ whole genome shotgun (WGS) entry which is preliminary data.</text>
</comment>
<dbReference type="AlphaFoldDB" id="A0A178LW88"/>
<dbReference type="InterPro" id="IPR036388">
    <property type="entry name" value="WH-like_DNA-bd_sf"/>
</dbReference>
<dbReference type="SMART" id="SM00895">
    <property type="entry name" value="FCD"/>
    <property type="match status" value="1"/>
</dbReference>
<evidence type="ECO:0000256" key="3">
    <source>
        <dbReference type="ARBA" id="ARBA00023163"/>
    </source>
</evidence>
<dbReference type="Gene3D" id="1.20.120.530">
    <property type="entry name" value="GntR ligand-binding domain-like"/>
    <property type="match status" value="1"/>
</dbReference>
<evidence type="ECO:0000256" key="1">
    <source>
        <dbReference type="ARBA" id="ARBA00023015"/>
    </source>
</evidence>
<evidence type="ECO:0000256" key="2">
    <source>
        <dbReference type="ARBA" id="ARBA00023125"/>
    </source>
</evidence>
<keyword evidence="1" id="KW-0805">Transcription regulation</keyword>
<dbReference type="Pfam" id="PF00392">
    <property type="entry name" value="GntR"/>
    <property type="match status" value="1"/>
</dbReference>
<dbReference type="PANTHER" id="PTHR43537:SF45">
    <property type="entry name" value="GNTR FAMILY REGULATORY PROTEIN"/>
    <property type="match status" value="1"/>
</dbReference>
<dbReference type="PANTHER" id="PTHR43537">
    <property type="entry name" value="TRANSCRIPTIONAL REGULATOR, GNTR FAMILY"/>
    <property type="match status" value="1"/>
</dbReference>
<evidence type="ECO:0000313" key="6">
    <source>
        <dbReference type="Proteomes" id="UP000078396"/>
    </source>
</evidence>
<organism evidence="5 6">
    <name type="scientific">Mycolicibacterium iranicum</name>
    <name type="common">Mycobacterium iranicum</name>
    <dbReference type="NCBI Taxonomy" id="912594"/>
    <lineage>
        <taxon>Bacteria</taxon>
        <taxon>Bacillati</taxon>
        <taxon>Actinomycetota</taxon>
        <taxon>Actinomycetes</taxon>
        <taxon>Mycobacteriales</taxon>
        <taxon>Mycobacteriaceae</taxon>
        <taxon>Mycolicibacterium</taxon>
    </lineage>
</organism>
<name>A0A178LW88_MYCIR</name>
<dbReference type="GO" id="GO:0003677">
    <property type="term" value="F:DNA binding"/>
    <property type="evidence" value="ECO:0007669"/>
    <property type="project" value="UniProtKB-KW"/>
</dbReference>
<dbReference type="InterPro" id="IPR000524">
    <property type="entry name" value="Tscrpt_reg_HTH_GntR"/>
</dbReference>
<sequence length="229" mass="26209">MSDTDSLGDRVFVALRDDLMWGRIKPTERLAEITLADRYQVSRTPVREALARLLADGLIERRERGLYPYRPRVEDLEDLYELRITLEIRGIQRAGEDGGRRHDAAVLEPELHRWREFRKNPPVPDAGIVKEDEQFHVQLLSSSGNQALVTALQAVNARIRPMRMLDYLTEDRVQATIEEHIGIAERVLDGALDDAQALLHAHIDGSRRVVVQRAREAMAMFDVVMALRE</sequence>
<accession>A0A178LW88</accession>
<dbReference type="GO" id="GO:0003700">
    <property type="term" value="F:DNA-binding transcription factor activity"/>
    <property type="evidence" value="ECO:0007669"/>
    <property type="project" value="InterPro"/>
</dbReference>
<dbReference type="SUPFAM" id="SSF48008">
    <property type="entry name" value="GntR ligand-binding domain-like"/>
    <property type="match status" value="1"/>
</dbReference>
<feature type="domain" description="HTH gntR-type" evidence="4">
    <location>
        <begin position="5"/>
        <end position="71"/>
    </location>
</feature>
<dbReference type="Proteomes" id="UP000078396">
    <property type="component" value="Unassembled WGS sequence"/>
</dbReference>
<keyword evidence="3" id="KW-0804">Transcription</keyword>
<dbReference type="InterPro" id="IPR008920">
    <property type="entry name" value="TF_FadR/GntR_C"/>
</dbReference>
<protein>
    <submittedName>
        <fullName evidence="5">GntR family transcriptional regulator</fullName>
    </submittedName>
</protein>
<dbReference type="EMBL" id="LWCS01000021">
    <property type="protein sequence ID" value="OAN38735.1"/>
    <property type="molecule type" value="Genomic_DNA"/>
</dbReference>
<dbReference type="PROSITE" id="PS50949">
    <property type="entry name" value="HTH_GNTR"/>
    <property type="match status" value="1"/>
</dbReference>
<dbReference type="Pfam" id="PF07729">
    <property type="entry name" value="FCD"/>
    <property type="match status" value="1"/>
</dbReference>
<dbReference type="OrthoDB" id="8680240at2"/>
<dbReference type="SMART" id="SM00345">
    <property type="entry name" value="HTH_GNTR"/>
    <property type="match status" value="1"/>
</dbReference>
<dbReference type="RefSeq" id="WP_064281891.1">
    <property type="nucleotide sequence ID" value="NZ_LWCS01000021.1"/>
</dbReference>
<dbReference type="SUPFAM" id="SSF46785">
    <property type="entry name" value="Winged helix' DNA-binding domain"/>
    <property type="match status" value="1"/>
</dbReference>
<proteinExistence type="predicted"/>
<dbReference type="InterPro" id="IPR011711">
    <property type="entry name" value="GntR_C"/>
</dbReference>
<evidence type="ECO:0000313" key="5">
    <source>
        <dbReference type="EMBL" id="OAN38735.1"/>
    </source>
</evidence>
<dbReference type="InterPro" id="IPR036390">
    <property type="entry name" value="WH_DNA-bd_sf"/>
</dbReference>
<dbReference type="PRINTS" id="PR00035">
    <property type="entry name" value="HTHGNTR"/>
</dbReference>
<dbReference type="Gene3D" id="1.10.10.10">
    <property type="entry name" value="Winged helix-like DNA-binding domain superfamily/Winged helix DNA-binding domain"/>
    <property type="match status" value="1"/>
</dbReference>
<evidence type="ECO:0000259" key="4">
    <source>
        <dbReference type="PROSITE" id="PS50949"/>
    </source>
</evidence>
<reference evidence="5 6" key="1">
    <citation type="submission" date="2016-04" db="EMBL/GenBank/DDBJ databases">
        <title>Draft Genome Sequences of Staphylococcus capitis Strain H36, S. capitis Strain H65, S. cohnii Strain H62, S. hominis Strain H69, Mycobacterium iranicum Strain H39, Plantibacter sp. Strain H53, Pseudomonas oryzihabitans Strain H72, and Microbacterium sp. Strain H83, isolated from residential settings.</title>
        <authorList>
            <person name="Lymperopoulou D."/>
            <person name="Adams R.I."/>
            <person name="Lindow S."/>
            <person name="Coil D.A."/>
            <person name="Jospin G."/>
            <person name="Eisen J.A."/>
        </authorList>
    </citation>
    <scope>NUCLEOTIDE SEQUENCE [LARGE SCALE GENOMIC DNA]</scope>
    <source>
        <strain evidence="5 6">H39</strain>
    </source>
</reference>
<gene>
    <name evidence="5" type="ORF">A4X20_05425</name>
</gene>
<keyword evidence="2" id="KW-0238">DNA-binding</keyword>